<feature type="transmembrane region" description="Helical" evidence="6">
    <location>
        <begin position="41"/>
        <end position="65"/>
    </location>
</feature>
<evidence type="ECO:0000256" key="2">
    <source>
        <dbReference type="ARBA" id="ARBA00022475"/>
    </source>
</evidence>
<keyword evidence="4 6" id="KW-1133">Transmembrane helix</keyword>
<dbReference type="AlphaFoldDB" id="A0A3M8SPE9"/>
<organism evidence="7 8">
    <name type="scientific">Montanilutibacter psychrotolerans</name>
    <dbReference type="NCBI Taxonomy" id="1327343"/>
    <lineage>
        <taxon>Bacteria</taxon>
        <taxon>Pseudomonadati</taxon>
        <taxon>Pseudomonadota</taxon>
        <taxon>Gammaproteobacteria</taxon>
        <taxon>Lysobacterales</taxon>
        <taxon>Lysobacteraceae</taxon>
        <taxon>Montanilutibacter</taxon>
    </lineage>
</organism>
<accession>A0A3M8SPE9</accession>
<dbReference type="PANTHER" id="PTHR30086:SF20">
    <property type="entry name" value="ARGININE EXPORTER PROTEIN ARGO-RELATED"/>
    <property type="match status" value="1"/>
</dbReference>
<dbReference type="Pfam" id="PF01810">
    <property type="entry name" value="LysE"/>
    <property type="match status" value="1"/>
</dbReference>
<dbReference type="Proteomes" id="UP000267049">
    <property type="component" value="Unassembled WGS sequence"/>
</dbReference>
<feature type="transmembrane region" description="Helical" evidence="6">
    <location>
        <begin position="149"/>
        <end position="171"/>
    </location>
</feature>
<dbReference type="PIRSF" id="PIRSF006324">
    <property type="entry name" value="LeuE"/>
    <property type="match status" value="1"/>
</dbReference>
<evidence type="ECO:0000256" key="5">
    <source>
        <dbReference type="ARBA" id="ARBA00023136"/>
    </source>
</evidence>
<dbReference type="RefSeq" id="WP_123088789.1">
    <property type="nucleotide sequence ID" value="NZ_RIBS01000007.1"/>
</dbReference>
<evidence type="ECO:0000256" key="4">
    <source>
        <dbReference type="ARBA" id="ARBA00022989"/>
    </source>
</evidence>
<feature type="transmembrane region" description="Helical" evidence="6">
    <location>
        <begin position="183"/>
        <end position="205"/>
    </location>
</feature>
<evidence type="ECO:0000256" key="3">
    <source>
        <dbReference type="ARBA" id="ARBA00022692"/>
    </source>
</evidence>
<keyword evidence="2" id="KW-1003">Cell membrane</keyword>
<keyword evidence="5 6" id="KW-0472">Membrane</keyword>
<feature type="transmembrane region" description="Helical" evidence="6">
    <location>
        <begin position="6"/>
        <end position="29"/>
    </location>
</feature>
<dbReference type="GO" id="GO:0005886">
    <property type="term" value="C:plasma membrane"/>
    <property type="evidence" value="ECO:0007669"/>
    <property type="project" value="UniProtKB-SubCell"/>
</dbReference>
<dbReference type="OrthoDB" id="9804822at2"/>
<evidence type="ECO:0000256" key="6">
    <source>
        <dbReference type="SAM" id="Phobius"/>
    </source>
</evidence>
<protein>
    <submittedName>
        <fullName evidence="7">LysE family translocator</fullName>
    </submittedName>
</protein>
<keyword evidence="3 6" id="KW-0812">Transmembrane</keyword>
<comment type="caution">
    <text evidence="7">The sequence shown here is derived from an EMBL/GenBank/DDBJ whole genome shotgun (WGS) entry which is preliminary data.</text>
</comment>
<gene>
    <name evidence="7" type="ORF">EER27_14235</name>
</gene>
<evidence type="ECO:0000256" key="1">
    <source>
        <dbReference type="ARBA" id="ARBA00004651"/>
    </source>
</evidence>
<keyword evidence="8" id="KW-1185">Reference proteome</keyword>
<name>A0A3M8SPE9_9GAMM</name>
<dbReference type="InterPro" id="IPR001123">
    <property type="entry name" value="LeuE-type"/>
</dbReference>
<evidence type="ECO:0000313" key="8">
    <source>
        <dbReference type="Proteomes" id="UP000267049"/>
    </source>
</evidence>
<reference evidence="7 8" key="1">
    <citation type="submission" date="2018-11" db="EMBL/GenBank/DDBJ databases">
        <title>Lysobacter cryohumiis sp. nov., isolated from soil in the Tianshan Mountains, Xinjiang, China.</title>
        <authorList>
            <person name="Luo Y."/>
            <person name="Sheng H."/>
        </authorList>
    </citation>
    <scope>NUCLEOTIDE SEQUENCE [LARGE SCALE GENOMIC DNA]</scope>
    <source>
        <strain evidence="7 8">ZS60</strain>
    </source>
</reference>
<sequence>MDYATQLWLFFALVFAVVILPGLDMAFVLASALTGGRRSGLAAVAGLVAAGGCHVLAGALGIGMLMKVMPAAFNAVLLVGAVYVAWIGWSLLRSRGGFGAVDDIASRSLWATFRQAALTNLLNPKAYMFMLAVFPQFLRTEFGAIAPQAVVLGVIIAATQAGVYGAIALVAADARGWLQSRPAAGLVVNRGVGVVLIAAAAITGLQGWRML</sequence>
<dbReference type="GO" id="GO:0015171">
    <property type="term" value="F:amino acid transmembrane transporter activity"/>
    <property type="evidence" value="ECO:0007669"/>
    <property type="project" value="TreeGrafter"/>
</dbReference>
<dbReference type="EMBL" id="RIBS01000007">
    <property type="protein sequence ID" value="RNF82653.1"/>
    <property type="molecule type" value="Genomic_DNA"/>
</dbReference>
<comment type="subcellular location">
    <subcellularLocation>
        <location evidence="1">Cell membrane</location>
        <topology evidence="1">Multi-pass membrane protein</topology>
    </subcellularLocation>
</comment>
<proteinExistence type="predicted"/>
<evidence type="ECO:0000313" key="7">
    <source>
        <dbReference type="EMBL" id="RNF82653.1"/>
    </source>
</evidence>
<dbReference type="PANTHER" id="PTHR30086">
    <property type="entry name" value="ARGININE EXPORTER PROTEIN ARGO"/>
    <property type="match status" value="1"/>
</dbReference>
<feature type="transmembrane region" description="Helical" evidence="6">
    <location>
        <begin position="71"/>
        <end position="92"/>
    </location>
</feature>